<dbReference type="PROSITE" id="PS50089">
    <property type="entry name" value="ZF_RING_2"/>
    <property type="match status" value="1"/>
</dbReference>
<reference evidence="15" key="2">
    <citation type="journal article" date="2022" name="Hortic Res">
        <title>The genome of Dioscorea zingiberensis sheds light on the biosynthesis, origin and evolution of the medicinally important diosgenin saponins.</title>
        <authorList>
            <person name="Li Y."/>
            <person name="Tan C."/>
            <person name="Li Z."/>
            <person name="Guo J."/>
            <person name="Li S."/>
            <person name="Chen X."/>
            <person name="Wang C."/>
            <person name="Dai X."/>
            <person name="Yang H."/>
            <person name="Song W."/>
            <person name="Hou L."/>
            <person name="Xu J."/>
            <person name="Tong Z."/>
            <person name="Xu A."/>
            <person name="Yuan X."/>
            <person name="Wang W."/>
            <person name="Yang Q."/>
            <person name="Chen L."/>
            <person name="Sun Z."/>
            <person name="Wang K."/>
            <person name="Pan B."/>
            <person name="Chen J."/>
            <person name="Bao Y."/>
            <person name="Liu F."/>
            <person name="Qi X."/>
            <person name="Gang D.R."/>
            <person name="Wen J."/>
            <person name="Li J."/>
        </authorList>
    </citation>
    <scope>NUCLEOTIDE SEQUENCE</scope>
    <source>
        <strain evidence="15">Dzin_1.0</strain>
    </source>
</reference>
<dbReference type="PROSITE" id="PS00518">
    <property type="entry name" value="ZF_RING_1"/>
    <property type="match status" value="1"/>
</dbReference>
<keyword evidence="11" id="KW-0862">Zinc</keyword>
<organism evidence="15 16">
    <name type="scientific">Dioscorea zingiberensis</name>
    <dbReference type="NCBI Taxonomy" id="325984"/>
    <lineage>
        <taxon>Eukaryota</taxon>
        <taxon>Viridiplantae</taxon>
        <taxon>Streptophyta</taxon>
        <taxon>Embryophyta</taxon>
        <taxon>Tracheophyta</taxon>
        <taxon>Spermatophyta</taxon>
        <taxon>Magnoliopsida</taxon>
        <taxon>Liliopsida</taxon>
        <taxon>Dioscoreales</taxon>
        <taxon>Dioscoreaceae</taxon>
        <taxon>Dioscorea</taxon>
    </lineage>
</organism>
<keyword evidence="6" id="KW-0808">Transferase</keyword>
<evidence type="ECO:0000256" key="7">
    <source>
        <dbReference type="ARBA" id="ARBA00022723"/>
    </source>
</evidence>
<dbReference type="CDD" id="cd22584">
    <property type="entry name" value="Rcat_RBR_unk"/>
    <property type="match status" value="1"/>
</dbReference>
<evidence type="ECO:0000256" key="12">
    <source>
        <dbReference type="PROSITE-ProRule" id="PRU00175"/>
    </source>
</evidence>
<feature type="domain" description="RING-type" evidence="14">
    <location>
        <begin position="281"/>
        <end position="493"/>
    </location>
</feature>
<accession>A0A9D5HAC7</accession>
<dbReference type="Gene3D" id="1.20.120.1750">
    <property type="match status" value="1"/>
</dbReference>
<dbReference type="InterPro" id="IPR002867">
    <property type="entry name" value="IBR_dom"/>
</dbReference>
<sequence length="493" mass="56708">MDVKKNKNIVSNKEKKIKNIPEGDHLMDVKKNKSIVSDKEKKIENIPEGDHLMDVKKNKSIVSEKEKKIENIPEGDHLMDAKKNKNIVSNKEKKIKNIREGDHLMDAKKNKNIVSNKEKKIKNIPEGDHLMDVKKSKDIVSNNEKKIKNNISQIVDHNTHLQDGKLSNPIDVENFNSGKRGRHWSLPIVVDTEDTEEGGQEDPIAVDEIERIVRQKADGRNQPILVEDDDDDDDLLGFVIMVSLSDMDDRMGKRTARAIDSYVDVFDCEYVGESSYSRKREMVDCGICMEEVDKYEMFNIIGCAHRYCASCVSSYITAKLDDGLVNIGCVDPQCKDGFLLPEECKMILPREVYSRWGDKLCEAMLMEGTKLYCPFKDCSGLLINEGDDDGHVITASECPHCYRLFCAQCRVPWHVDFSCEDYQKLEDDERETEDLQLMQVAKKCKWQRCPKCKHFVERTEGCMYIRCRCGFGFCYGCGTSMKKELHYCFKCRR</sequence>
<evidence type="ECO:0000259" key="13">
    <source>
        <dbReference type="PROSITE" id="PS50089"/>
    </source>
</evidence>
<dbReference type="PANTHER" id="PTHR11685">
    <property type="entry name" value="RBR FAMILY RING FINGER AND IBR DOMAIN-CONTAINING"/>
    <property type="match status" value="1"/>
</dbReference>
<evidence type="ECO:0000256" key="8">
    <source>
        <dbReference type="ARBA" id="ARBA00022737"/>
    </source>
</evidence>
<comment type="similarity">
    <text evidence="4">Belongs to the RBR family. Ariadne subfamily.</text>
</comment>
<keyword evidence="7" id="KW-0479">Metal-binding</keyword>
<evidence type="ECO:0000256" key="3">
    <source>
        <dbReference type="ARBA" id="ARBA00003976"/>
    </source>
</evidence>
<dbReference type="InterPro" id="IPR017907">
    <property type="entry name" value="Znf_RING_CS"/>
</dbReference>
<dbReference type="CDD" id="cd22582">
    <property type="entry name" value="BRcat_RBR_unk"/>
    <property type="match status" value="1"/>
</dbReference>
<evidence type="ECO:0000256" key="4">
    <source>
        <dbReference type="ARBA" id="ARBA00005884"/>
    </source>
</evidence>
<evidence type="ECO:0000256" key="2">
    <source>
        <dbReference type="ARBA" id="ARBA00001947"/>
    </source>
</evidence>
<name>A0A9D5HAC7_9LILI</name>
<keyword evidence="8" id="KW-0677">Repeat</keyword>
<dbReference type="PROSITE" id="PS51873">
    <property type="entry name" value="TRIAD"/>
    <property type="match status" value="1"/>
</dbReference>
<comment type="caution">
    <text evidence="15">The sequence shown here is derived from an EMBL/GenBank/DDBJ whole genome shotgun (WGS) entry which is preliminary data.</text>
</comment>
<keyword evidence="9 12" id="KW-0863">Zinc-finger</keyword>
<dbReference type="Gene3D" id="3.30.40.10">
    <property type="entry name" value="Zinc/RING finger domain, C3HC4 (zinc finger)"/>
    <property type="match status" value="1"/>
</dbReference>
<evidence type="ECO:0000256" key="9">
    <source>
        <dbReference type="ARBA" id="ARBA00022771"/>
    </source>
</evidence>
<evidence type="ECO:0000256" key="6">
    <source>
        <dbReference type="ARBA" id="ARBA00022679"/>
    </source>
</evidence>
<dbReference type="GO" id="GO:0016567">
    <property type="term" value="P:protein ubiquitination"/>
    <property type="evidence" value="ECO:0007669"/>
    <property type="project" value="InterPro"/>
</dbReference>
<dbReference type="AlphaFoldDB" id="A0A9D5HAC7"/>
<dbReference type="OrthoDB" id="10009520at2759"/>
<evidence type="ECO:0000256" key="10">
    <source>
        <dbReference type="ARBA" id="ARBA00022786"/>
    </source>
</evidence>
<dbReference type="SMART" id="SM00647">
    <property type="entry name" value="IBR"/>
    <property type="match status" value="2"/>
</dbReference>
<reference evidence="15" key="1">
    <citation type="submission" date="2021-03" db="EMBL/GenBank/DDBJ databases">
        <authorList>
            <person name="Li Z."/>
            <person name="Yang C."/>
        </authorList>
    </citation>
    <scope>NUCLEOTIDE SEQUENCE</scope>
    <source>
        <strain evidence="15">Dzin_1.0</strain>
        <tissue evidence="15">Leaf</tissue>
    </source>
</reference>
<feature type="domain" description="RING-type" evidence="13">
    <location>
        <begin position="285"/>
        <end position="335"/>
    </location>
</feature>
<comment type="function">
    <text evidence="3">Might act as an E3 ubiquitin-protein ligase, or as part of E3 complex, which accepts ubiquitin from specific E2 ubiquitin-conjugating enzymes and then transfers it to substrates.</text>
</comment>
<dbReference type="GO" id="GO:0061630">
    <property type="term" value="F:ubiquitin protein ligase activity"/>
    <property type="evidence" value="ECO:0007669"/>
    <property type="project" value="UniProtKB-EC"/>
</dbReference>
<keyword evidence="10" id="KW-0833">Ubl conjugation pathway</keyword>
<keyword evidence="16" id="KW-1185">Reference proteome</keyword>
<evidence type="ECO:0000259" key="14">
    <source>
        <dbReference type="PROSITE" id="PS51873"/>
    </source>
</evidence>
<evidence type="ECO:0000256" key="5">
    <source>
        <dbReference type="ARBA" id="ARBA00012251"/>
    </source>
</evidence>
<dbReference type="InterPro" id="IPR001841">
    <property type="entry name" value="Znf_RING"/>
</dbReference>
<evidence type="ECO:0000256" key="1">
    <source>
        <dbReference type="ARBA" id="ARBA00001798"/>
    </source>
</evidence>
<dbReference type="EMBL" id="JAGGNH010000006">
    <property type="protein sequence ID" value="KAJ0968883.1"/>
    <property type="molecule type" value="Genomic_DNA"/>
</dbReference>
<dbReference type="EC" id="2.3.2.31" evidence="5"/>
<comment type="catalytic activity">
    <reaction evidence="1">
        <text>[E2 ubiquitin-conjugating enzyme]-S-ubiquitinyl-L-cysteine + [acceptor protein]-L-lysine = [E2 ubiquitin-conjugating enzyme]-L-cysteine + [acceptor protein]-N(6)-ubiquitinyl-L-lysine.</text>
        <dbReference type="EC" id="2.3.2.31"/>
    </reaction>
</comment>
<gene>
    <name evidence="15" type="ORF">J5N97_021760</name>
</gene>
<dbReference type="FunFam" id="3.30.40.10:FF:000230">
    <property type="entry name" value="RBR-type E3 ubiquitin transferase"/>
    <property type="match status" value="1"/>
</dbReference>
<dbReference type="InterPro" id="IPR031127">
    <property type="entry name" value="E3_UB_ligase_RBR"/>
</dbReference>
<evidence type="ECO:0000313" key="16">
    <source>
        <dbReference type="Proteomes" id="UP001085076"/>
    </source>
</evidence>
<dbReference type="InterPro" id="IPR044066">
    <property type="entry name" value="TRIAD_supradom"/>
</dbReference>
<dbReference type="SUPFAM" id="SSF57850">
    <property type="entry name" value="RING/U-box"/>
    <property type="match status" value="3"/>
</dbReference>
<dbReference type="GO" id="GO:0008270">
    <property type="term" value="F:zinc ion binding"/>
    <property type="evidence" value="ECO:0007669"/>
    <property type="project" value="UniProtKB-KW"/>
</dbReference>
<dbReference type="Pfam" id="PF01485">
    <property type="entry name" value="IBR"/>
    <property type="match status" value="1"/>
</dbReference>
<evidence type="ECO:0000256" key="11">
    <source>
        <dbReference type="ARBA" id="ARBA00022833"/>
    </source>
</evidence>
<dbReference type="InterPro" id="IPR013083">
    <property type="entry name" value="Znf_RING/FYVE/PHD"/>
</dbReference>
<evidence type="ECO:0000313" key="15">
    <source>
        <dbReference type="EMBL" id="KAJ0968883.1"/>
    </source>
</evidence>
<dbReference type="Proteomes" id="UP001085076">
    <property type="component" value="Miscellaneous, Linkage group lg06"/>
</dbReference>
<protein>
    <recommendedName>
        <fullName evidence="5">RBR-type E3 ubiquitin transferase</fullName>
        <ecNumber evidence="5">2.3.2.31</ecNumber>
    </recommendedName>
</protein>
<comment type="cofactor">
    <cofactor evidence="2">
        <name>Zn(2+)</name>
        <dbReference type="ChEBI" id="CHEBI:29105"/>
    </cofactor>
</comment>
<proteinExistence type="inferred from homology"/>